<keyword evidence="3" id="KW-0808">Transferase</keyword>
<dbReference type="Pfam" id="PF00534">
    <property type="entry name" value="Glycos_transf_1"/>
    <property type="match status" value="1"/>
</dbReference>
<evidence type="ECO:0000313" key="3">
    <source>
        <dbReference type="EMBL" id="RCS57400.1"/>
    </source>
</evidence>
<dbReference type="OrthoDB" id="9805661at2"/>
<feature type="domain" description="Glycosyltransferase subfamily 4-like N-terminal" evidence="2">
    <location>
        <begin position="51"/>
        <end position="173"/>
    </location>
</feature>
<organism evidence="3 4">
    <name type="scientific">Parvibium lacunae</name>
    <dbReference type="NCBI Taxonomy" id="1888893"/>
    <lineage>
        <taxon>Bacteria</taxon>
        <taxon>Pseudomonadati</taxon>
        <taxon>Pseudomonadota</taxon>
        <taxon>Betaproteobacteria</taxon>
        <taxon>Burkholderiales</taxon>
        <taxon>Alcaligenaceae</taxon>
        <taxon>Parvibium</taxon>
    </lineage>
</organism>
<dbReference type="SUPFAM" id="SSF53756">
    <property type="entry name" value="UDP-Glycosyltransferase/glycogen phosphorylase"/>
    <property type="match status" value="1"/>
</dbReference>
<dbReference type="InterPro" id="IPR001296">
    <property type="entry name" value="Glyco_trans_1"/>
</dbReference>
<dbReference type="Proteomes" id="UP000252357">
    <property type="component" value="Unassembled WGS sequence"/>
</dbReference>
<evidence type="ECO:0000313" key="4">
    <source>
        <dbReference type="Proteomes" id="UP000252357"/>
    </source>
</evidence>
<reference evidence="3 4" key="1">
    <citation type="journal article" date="2018" name="Int. J. Syst. Evol. Microbiol.">
        <title>Parvibium lacunae gen. nov., sp. nov., a new member of the family Alcaligenaceae isolated from a freshwater pond.</title>
        <authorList>
            <person name="Chen W.M."/>
            <person name="Xie P.B."/>
            <person name="Hsu M.Y."/>
            <person name="Sheu S.Y."/>
        </authorList>
    </citation>
    <scope>NUCLEOTIDE SEQUENCE [LARGE SCALE GENOMIC DNA]</scope>
    <source>
        <strain evidence="3 4">KMB9</strain>
    </source>
</reference>
<gene>
    <name evidence="3" type="ORF">DU000_08025</name>
</gene>
<evidence type="ECO:0000259" key="2">
    <source>
        <dbReference type="Pfam" id="PF13579"/>
    </source>
</evidence>
<accession>A0A368L1Y4</accession>
<keyword evidence="4" id="KW-1185">Reference proteome</keyword>
<dbReference type="InterPro" id="IPR028098">
    <property type="entry name" value="Glyco_trans_4-like_N"/>
</dbReference>
<feature type="domain" description="Glycosyl transferase family 1" evidence="1">
    <location>
        <begin position="192"/>
        <end position="357"/>
    </location>
</feature>
<dbReference type="PANTHER" id="PTHR12526">
    <property type="entry name" value="GLYCOSYLTRANSFERASE"/>
    <property type="match status" value="1"/>
</dbReference>
<dbReference type="EMBL" id="QPGB01000003">
    <property type="protein sequence ID" value="RCS57400.1"/>
    <property type="molecule type" value="Genomic_DNA"/>
</dbReference>
<dbReference type="RefSeq" id="WP_114402881.1">
    <property type="nucleotide sequence ID" value="NZ_QPGB01000003.1"/>
</dbReference>
<dbReference type="Gene3D" id="3.40.50.2000">
    <property type="entry name" value="Glycogen Phosphorylase B"/>
    <property type="match status" value="2"/>
</dbReference>
<dbReference type="Pfam" id="PF13579">
    <property type="entry name" value="Glyco_trans_4_4"/>
    <property type="match status" value="1"/>
</dbReference>
<comment type="caution">
    <text evidence="3">The sequence shown here is derived from an EMBL/GenBank/DDBJ whole genome shotgun (WGS) entry which is preliminary data.</text>
</comment>
<name>A0A368L1Y4_9BURK</name>
<proteinExistence type="predicted"/>
<sequence>MSKKVRLALITTTPLQIDFFLRPHISRWREWSTVTVYTNINAEKQLSQLNDDVIVQHFPIVRPIRLAHDCWAFCRLLGLLLLNRPDAVITAAPKAGLVGSLAAWLLRIPFRCHIFQGEVWANKTGLLRRILILSDKVIAMLSTDVLVISESEKKHLLEHQVLSKTKGTVLGCGSISGVNLAQFTPDQTKRIESRSTLSIPLDKPVLGYMGRFSTEKGILELAASFATLRAEGLECYLLLVGPDEENLAATVLQYAAPYQDYVRFYPRTVTPENYLNAMDILCLPSHREGFGNVIVEAAACGVPAVASRIYGITDALLDRKTGLLHEVRNIEDLTQQLRLMLQNTEYRHSLGAAAQERVRTHFSQATVIERYNDYFKSKSQSS</sequence>
<dbReference type="PANTHER" id="PTHR12526:SF630">
    <property type="entry name" value="GLYCOSYLTRANSFERASE"/>
    <property type="match status" value="1"/>
</dbReference>
<evidence type="ECO:0000259" key="1">
    <source>
        <dbReference type="Pfam" id="PF00534"/>
    </source>
</evidence>
<dbReference type="GO" id="GO:0016757">
    <property type="term" value="F:glycosyltransferase activity"/>
    <property type="evidence" value="ECO:0007669"/>
    <property type="project" value="InterPro"/>
</dbReference>
<dbReference type="AlphaFoldDB" id="A0A368L1Y4"/>
<protein>
    <submittedName>
        <fullName evidence="3">Glycosyltransferase family 1 protein</fullName>
    </submittedName>
</protein>